<accession>A0ABS8NHJ0</accession>
<evidence type="ECO:0000259" key="7">
    <source>
        <dbReference type="PROSITE" id="PS51898"/>
    </source>
</evidence>
<organism evidence="9 10">
    <name type="scientific">Rhodopirellula halodulae</name>
    <dbReference type="NCBI Taxonomy" id="2894198"/>
    <lineage>
        <taxon>Bacteria</taxon>
        <taxon>Pseudomonadati</taxon>
        <taxon>Planctomycetota</taxon>
        <taxon>Planctomycetia</taxon>
        <taxon>Pirellulales</taxon>
        <taxon>Pirellulaceae</taxon>
        <taxon>Rhodopirellula</taxon>
    </lineage>
</organism>
<dbReference type="PANTHER" id="PTHR30349">
    <property type="entry name" value="PHAGE INTEGRASE-RELATED"/>
    <property type="match status" value="1"/>
</dbReference>
<evidence type="ECO:0000256" key="5">
    <source>
        <dbReference type="PROSITE-ProRule" id="PRU01248"/>
    </source>
</evidence>
<sequence length="282" mass="32353">MALKSADGSFKGEWSKSTTTKRKQSVKDLVQYFGGNKDIRDVSVQDGQKWKNWLLGEKSRNLSPASTSKKIKDARQFFEHAIDLDLIERNPFTKVKLPPQDNPDRMRYVSASEVNAVLDVVTDREFRLTIALARFAGFRTPSEAQQLRWNDIDRGSKIMLVQSPKLRQNSTRGRRTCPIFPELVPHFDAFPAPTNRQQLVLPGLRSQNLRTQFCRYVVEAGLTPWPKLFHNLRASALTDLVEIHSLPSVCKWLGTSPKIAMKHYFMLRGRELSDPDDQENNR</sequence>
<gene>
    <name evidence="9" type="ORF">LOC71_12165</name>
</gene>
<dbReference type="InterPro" id="IPR011010">
    <property type="entry name" value="DNA_brk_join_enz"/>
</dbReference>
<dbReference type="InterPro" id="IPR010998">
    <property type="entry name" value="Integrase_recombinase_N"/>
</dbReference>
<dbReference type="PROSITE" id="PS51898">
    <property type="entry name" value="TYR_RECOMBINASE"/>
    <property type="match status" value="1"/>
</dbReference>
<dbReference type="InterPro" id="IPR002104">
    <property type="entry name" value="Integrase_catalytic"/>
</dbReference>
<feature type="domain" description="Core-binding (CB)" evidence="8">
    <location>
        <begin position="1"/>
        <end position="82"/>
    </location>
</feature>
<dbReference type="Proteomes" id="UP001430306">
    <property type="component" value="Unassembled WGS sequence"/>
</dbReference>
<keyword evidence="2" id="KW-0229">DNA integration</keyword>
<dbReference type="Gene3D" id="1.10.443.10">
    <property type="entry name" value="Intergrase catalytic core"/>
    <property type="match status" value="1"/>
</dbReference>
<evidence type="ECO:0000256" key="6">
    <source>
        <dbReference type="SAM" id="MobiDB-lite"/>
    </source>
</evidence>
<protein>
    <submittedName>
        <fullName evidence="9">Tyrosine-type recombinase/integrase</fullName>
    </submittedName>
</protein>
<evidence type="ECO:0000259" key="8">
    <source>
        <dbReference type="PROSITE" id="PS51900"/>
    </source>
</evidence>
<dbReference type="EMBL" id="JAJKFW010000022">
    <property type="protein sequence ID" value="MCC9643032.1"/>
    <property type="molecule type" value="Genomic_DNA"/>
</dbReference>
<dbReference type="InterPro" id="IPR013762">
    <property type="entry name" value="Integrase-like_cat_sf"/>
</dbReference>
<feature type="domain" description="Tyr recombinase" evidence="7">
    <location>
        <begin position="104"/>
        <end position="277"/>
    </location>
</feature>
<dbReference type="Gene3D" id="1.10.150.130">
    <property type="match status" value="1"/>
</dbReference>
<evidence type="ECO:0000256" key="2">
    <source>
        <dbReference type="ARBA" id="ARBA00022908"/>
    </source>
</evidence>
<name>A0ABS8NHJ0_9BACT</name>
<comment type="caution">
    <text evidence="9">The sequence shown here is derived from an EMBL/GenBank/DDBJ whole genome shotgun (WGS) entry which is preliminary data.</text>
</comment>
<evidence type="ECO:0000313" key="10">
    <source>
        <dbReference type="Proteomes" id="UP001430306"/>
    </source>
</evidence>
<evidence type="ECO:0000256" key="4">
    <source>
        <dbReference type="ARBA" id="ARBA00023172"/>
    </source>
</evidence>
<dbReference type="InterPro" id="IPR050090">
    <property type="entry name" value="Tyrosine_recombinase_XerCD"/>
</dbReference>
<keyword evidence="10" id="KW-1185">Reference proteome</keyword>
<dbReference type="Pfam" id="PF13102">
    <property type="entry name" value="Phage_int_SAM_5"/>
    <property type="match status" value="1"/>
</dbReference>
<dbReference type="PROSITE" id="PS51900">
    <property type="entry name" value="CB"/>
    <property type="match status" value="1"/>
</dbReference>
<dbReference type="SUPFAM" id="SSF56349">
    <property type="entry name" value="DNA breaking-rejoining enzymes"/>
    <property type="match status" value="1"/>
</dbReference>
<evidence type="ECO:0000313" key="9">
    <source>
        <dbReference type="EMBL" id="MCC9643032.1"/>
    </source>
</evidence>
<reference evidence="9" key="1">
    <citation type="submission" date="2021-11" db="EMBL/GenBank/DDBJ databases">
        <title>Genome sequence.</title>
        <authorList>
            <person name="Sun Q."/>
        </authorList>
    </citation>
    <scope>NUCLEOTIDE SEQUENCE</scope>
    <source>
        <strain evidence="9">JC740</strain>
    </source>
</reference>
<keyword evidence="3 5" id="KW-0238">DNA-binding</keyword>
<dbReference type="InterPro" id="IPR025269">
    <property type="entry name" value="SAM-like_dom"/>
</dbReference>
<dbReference type="InterPro" id="IPR044068">
    <property type="entry name" value="CB"/>
</dbReference>
<feature type="region of interest" description="Disordered" evidence="6">
    <location>
        <begin position="1"/>
        <end position="22"/>
    </location>
</feature>
<evidence type="ECO:0000256" key="1">
    <source>
        <dbReference type="ARBA" id="ARBA00008857"/>
    </source>
</evidence>
<proteinExistence type="inferred from homology"/>
<comment type="similarity">
    <text evidence="1">Belongs to the 'phage' integrase family.</text>
</comment>
<dbReference type="PANTHER" id="PTHR30349:SF64">
    <property type="entry name" value="PROPHAGE INTEGRASE INTD-RELATED"/>
    <property type="match status" value="1"/>
</dbReference>
<keyword evidence="4" id="KW-0233">DNA recombination</keyword>
<evidence type="ECO:0000256" key="3">
    <source>
        <dbReference type="ARBA" id="ARBA00023125"/>
    </source>
</evidence>